<dbReference type="STRING" id="3076.A0A2P6TTJ5"/>
<dbReference type="GO" id="GO:0016763">
    <property type="term" value="F:pentosyltransferase activity"/>
    <property type="evidence" value="ECO:0007669"/>
    <property type="project" value="UniProtKB-ARBA"/>
</dbReference>
<feature type="compositionally biased region" description="Pro residues" evidence="4">
    <location>
        <begin position="296"/>
        <end position="311"/>
    </location>
</feature>
<dbReference type="EMBL" id="LHPG02000007">
    <property type="protein sequence ID" value="PRW57354.1"/>
    <property type="molecule type" value="Genomic_DNA"/>
</dbReference>
<evidence type="ECO:0000313" key="6">
    <source>
        <dbReference type="EMBL" id="PRW57354.1"/>
    </source>
</evidence>
<keyword evidence="3" id="KW-0325">Glycoprotein</keyword>
<organism evidence="6 7">
    <name type="scientific">Chlorella sorokiniana</name>
    <name type="common">Freshwater green alga</name>
    <dbReference type="NCBI Taxonomy" id="3076"/>
    <lineage>
        <taxon>Eukaryota</taxon>
        <taxon>Viridiplantae</taxon>
        <taxon>Chlorophyta</taxon>
        <taxon>core chlorophytes</taxon>
        <taxon>Trebouxiophyceae</taxon>
        <taxon>Chlorellales</taxon>
        <taxon>Chlorellaceae</taxon>
        <taxon>Chlorella clade</taxon>
        <taxon>Chlorella</taxon>
    </lineage>
</organism>
<feature type="domain" description="Glycosyltransferase 61 catalytic" evidence="5">
    <location>
        <begin position="107"/>
        <end position="186"/>
    </location>
</feature>
<reference evidence="6 7" key="1">
    <citation type="journal article" date="2018" name="Plant J.">
        <title>Genome sequences of Chlorella sorokiniana UTEX 1602 and Micractinium conductrix SAG 241.80: implications to maltose excretion by a green alga.</title>
        <authorList>
            <person name="Arriola M.B."/>
            <person name="Velmurugan N."/>
            <person name="Zhang Y."/>
            <person name="Plunkett M.H."/>
            <person name="Hondzo H."/>
            <person name="Barney B.M."/>
        </authorList>
    </citation>
    <scope>NUCLEOTIDE SEQUENCE [LARGE SCALE GENOMIC DNA]</scope>
    <source>
        <strain evidence="7">UTEX 1602</strain>
    </source>
</reference>
<evidence type="ECO:0000256" key="1">
    <source>
        <dbReference type="ARBA" id="ARBA00022676"/>
    </source>
</evidence>
<dbReference type="PANTHER" id="PTHR20961">
    <property type="entry name" value="GLYCOSYLTRANSFERASE"/>
    <property type="match status" value="1"/>
</dbReference>
<dbReference type="InterPro" id="IPR007657">
    <property type="entry name" value="Glycosyltransferase_61"/>
</dbReference>
<keyword evidence="7" id="KW-1185">Reference proteome</keyword>
<evidence type="ECO:0000256" key="2">
    <source>
        <dbReference type="ARBA" id="ARBA00022679"/>
    </source>
</evidence>
<keyword evidence="2" id="KW-0808">Transferase</keyword>
<evidence type="ECO:0000256" key="4">
    <source>
        <dbReference type="SAM" id="MobiDB-lite"/>
    </source>
</evidence>
<dbReference type="InterPro" id="IPR049625">
    <property type="entry name" value="Glyco_transf_61_cat"/>
</dbReference>
<name>A0A2P6TTJ5_CHLSO</name>
<dbReference type="GO" id="GO:0005794">
    <property type="term" value="C:Golgi apparatus"/>
    <property type="evidence" value="ECO:0007669"/>
    <property type="project" value="UniProtKB-ARBA"/>
</dbReference>
<dbReference type="AlphaFoldDB" id="A0A2P6TTJ5"/>
<sequence length="346" mass="38284">MYQQRANINDWVRGVLAAALGVMPGQPLPPLVFEREVASPTDQTQQLLEGASPDEWLVFDQASAAEEVLWPKDMFFGGNRGCRDGSDARLLRKLLHTMHGTPLPPVGAAPPATITLQRKSANRRIVNEEEVVAMLREFGEVRVVEFDSSSSLREQLEMAAGTGLFISVHTSNLANALLLPPGAAVVEVLQRNWAWEDIDQFFVSLTKQLEDVHHYALRAQGLNETLHTDPRLARLFGNWTAAQCQDQGCVESLTHVDIRVDVPRLRQLIAGRLALIRSGASVGEAALPWPQLLSPVAPPPQAQATHQPPPPQRRRAQVRLANRLFDSGVPEDMPDVADVWSYVRHL</sequence>
<dbReference type="Proteomes" id="UP000239899">
    <property type="component" value="Unassembled WGS sequence"/>
</dbReference>
<evidence type="ECO:0000313" key="7">
    <source>
        <dbReference type="Proteomes" id="UP000239899"/>
    </source>
</evidence>
<gene>
    <name evidence="6" type="ORF">C2E21_4149</name>
</gene>
<evidence type="ECO:0000256" key="3">
    <source>
        <dbReference type="ARBA" id="ARBA00023180"/>
    </source>
</evidence>
<comment type="caution">
    <text evidence="6">The sequence shown here is derived from an EMBL/GenBank/DDBJ whole genome shotgun (WGS) entry which is preliminary data.</text>
</comment>
<feature type="region of interest" description="Disordered" evidence="4">
    <location>
        <begin position="293"/>
        <end position="314"/>
    </location>
</feature>
<dbReference type="Pfam" id="PF04577">
    <property type="entry name" value="Glyco_transf_61"/>
    <property type="match status" value="1"/>
</dbReference>
<keyword evidence="1" id="KW-0328">Glycosyltransferase</keyword>
<dbReference type="PANTHER" id="PTHR20961:SF136">
    <property type="entry name" value="PROTEIN O-GLCNAC TRANSFERASE"/>
    <property type="match status" value="1"/>
</dbReference>
<dbReference type="OrthoDB" id="529273at2759"/>
<proteinExistence type="predicted"/>
<protein>
    <submittedName>
        <fullName evidence="6">DUF563 domain</fullName>
    </submittedName>
</protein>
<evidence type="ECO:0000259" key="5">
    <source>
        <dbReference type="Pfam" id="PF04577"/>
    </source>
</evidence>
<accession>A0A2P6TTJ5</accession>